<dbReference type="PANTHER" id="PTHR43585">
    <property type="entry name" value="FUMIPYRROLE BIOSYNTHESIS PROTEIN C"/>
    <property type="match status" value="1"/>
</dbReference>
<feature type="domain" description="ATP-grasp" evidence="5">
    <location>
        <begin position="105"/>
        <end position="319"/>
    </location>
</feature>
<dbReference type="AlphaFoldDB" id="A0A4R6USP3"/>
<dbReference type="RefSeq" id="WP_133742292.1">
    <property type="nucleotide sequence ID" value="NZ_SNYN01000013.1"/>
</dbReference>
<evidence type="ECO:0000256" key="4">
    <source>
        <dbReference type="PROSITE-ProRule" id="PRU00409"/>
    </source>
</evidence>
<evidence type="ECO:0000256" key="2">
    <source>
        <dbReference type="ARBA" id="ARBA00022741"/>
    </source>
</evidence>
<dbReference type="Pfam" id="PF13535">
    <property type="entry name" value="ATP-grasp_4"/>
    <property type="match status" value="1"/>
</dbReference>
<accession>A0A4R6USP3</accession>
<dbReference type="PROSITE" id="PS50975">
    <property type="entry name" value="ATP_GRASP"/>
    <property type="match status" value="1"/>
</dbReference>
<dbReference type="InterPro" id="IPR052032">
    <property type="entry name" value="ATP-dep_AA_Ligase"/>
</dbReference>
<sequence length="426" mass="47721">MAVNVFVLGLDECNEETLRALPDAGNYRFHGLLTIEELQYGDDIDIRALLEEARRRLDGFDGPVDAVIGYWDFPVTSMVPLLCRRYGLPSAPLEAVVKCEHKYWSRLVQREAIDEVPRFALVAPDATARPDGLSYPLWLKPVKSFSSELAFRVTDDAGFREALHRINEGAGHLGEPFEFVMSQVRLPPEVAEAGGSACLAEEEGRGDQVTVEGYVHQGRARVYGVVDSLRYPGASSFLRYQYPSRLPGETLDRLADLSRRVVERVGLDATTFNIEFFADAETGDVTLLEVNPRHSQSHARLFENVDGAPNHECAVRLALGRAPELPHRRGRYAVAAKCFLRHFHDGLVLRVPTPGEVERVERDVPGTVVRIVAREGERLSALHAQDSYSFELARIFVGADDEEQLRDRYQACADALDFRIDDTDDR</sequence>
<keyword evidence="1" id="KW-0436">Ligase</keyword>
<dbReference type="Gene3D" id="3.30.470.20">
    <property type="entry name" value="ATP-grasp fold, B domain"/>
    <property type="match status" value="1"/>
</dbReference>
<organism evidence="6 7">
    <name type="scientific">Actinorugispora endophytica</name>
    <dbReference type="NCBI Taxonomy" id="1605990"/>
    <lineage>
        <taxon>Bacteria</taxon>
        <taxon>Bacillati</taxon>
        <taxon>Actinomycetota</taxon>
        <taxon>Actinomycetes</taxon>
        <taxon>Streptosporangiales</taxon>
        <taxon>Nocardiopsidaceae</taxon>
        <taxon>Actinorugispora</taxon>
    </lineage>
</organism>
<keyword evidence="7" id="KW-1185">Reference proteome</keyword>
<proteinExistence type="predicted"/>
<keyword evidence="2 4" id="KW-0547">Nucleotide-binding</keyword>
<protein>
    <submittedName>
        <fullName evidence="6">ATP-grasp domain-containing protein</fullName>
    </submittedName>
</protein>
<dbReference type="GO" id="GO:0005524">
    <property type="term" value="F:ATP binding"/>
    <property type="evidence" value="ECO:0007669"/>
    <property type="project" value="UniProtKB-UniRule"/>
</dbReference>
<reference evidence="6 7" key="1">
    <citation type="submission" date="2019-03" db="EMBL/GenBank/DDBJ databases">
        <title>Genomic Encyclopedia of Type Strains, Phase IV (KMG-IV): sequencing the most valuable type-strain genomes for metagenomic binning, comparative biology and taxonomic classification.</title>
        <authorList>
            <person name="Goeker M."/>
        </authorList>
    </citation>
    <scope>NUCLEOTIDE SEQUENCE [LARGE SCALE GENOMIC DNA]</scope>
    <source>
        <strain evidence="6 7">DSM 46770</strain>
    </source>
</reference>
<evidence type="ECO:0000259" key="5">
    <source>
        <dbReference type="PROSITE" id="PS50975"/>
    </source>
</evidence>
<evidence type="ECO:0000256" key="1">
    <source>
        <dbReference type="ARBA" id="ARBA00022598"/>
    </source>
</evidence>
<dbReference type="GO" id="GO:0016874">
    <property type="term" value="F:ligase activity"/>
    <property type="evidence" value="ECO:0007669"/>
    <property type="project" value="UniProtKB-KW"/>
</dbReference>
<name>A0A4R6USP3_9ACTN</name>
<dbReference type="Proteomes" id="UP000295281">
    <property type="component" value="Unassembled WGS sequence"/>
</dbReference>
<evidence type="ECO:0000256" key="3">
    <source>
        <dbReference type="ARBA" id="ARBA00022840"/>
    </source>
</evidence>
<comment type="caution">
    <text evidence="6">The sequence shown here is derived from an EMBL/GenBank/DDBJ whole genome shotgun (WGS) entry which is preliminary data.</text>
</comment>
<gene>
    <name evidence="6" type="ORF">EV190_11319</name>
</gene>
<evidence type="ECO:0000313" key="6">
    <source>
        <dbReference type="EMBL" id="TDQ50250.1"/>
    </source>
</evidence>
<evidence type="ECO:0000313" key="7">
    <source>
        <dbReference type="Proteomes" id="UP000295281"/>
    </source>
</evidence>
<dbReference type="EMBL" id="SNYN01000013">
    <property type="protein sequence ID" value="TDQ50250.1"/>
    <property type="molecule type" value="Genomic_DNA"/>
</dbReference>
<dbReference type="OrthoDB" id="8441067at2"/>
<dbReference type="GO" id="GO:0046872">
    <property type="term" value="F:metal ion binding"/>
    <property type="evidence" value="ECO:0007669"/>
    <property type="project" value="InterPro"/>
</dbReference>
<dbReference type="PANTHER" id="PTHR43585:SF2">
    <property type="entry name" value="ATP-GRASP ENZYME FSQD"/>
    <property type="match status" value="1"/>
</dbReference>
<dbReference type="InterPro" id="IPR011761">
    <property type="entry name" value="ATP-grasp"/>
</dbReference>
<dbReference type="SUPFAM" id="SSF56059">
    <property type="entry name" value="Glutathione synthetase ATP-binding domain-like"/>
    <property type="match status" value="1"/>
</dbReference>
<keyword evidence="3 4" id="KW-0067">ATP-binding</keyword>